<dbReference type="InterPro" id="IPR006530">
    <property type="entry name" value="YD"/>
</dbReference>
<name>A0A2U2P9K3_9SPHI</name>
<proteinExistence type="predicted"/>
<reference evidence="1 2" key="1">
    <citation type="submission" date="2018-04" db="EMBL/GenBank/DDBJ databases">
        <title>Pedobacter chongqingensis sp. nov., isolated from a rottenly hemp rope.</title>
        <authorList>
            <person name="Cai Y."/>
        </authorList>
    </citation>
    <scope>NUCLEOTIDE SEQUENCE [LARGE SCALE GENOMIC DNA]</scope>
    <source>
        <strain evidence="1 2">FJ4-8</strain>
    </source>
</reference>
<evidence type="ECO:0000313" key="1">
    <source>
        <dbReference type="EMBL" id="PWG78076.1"/>
    </source>
</evidence>
<protein>
    <recommendedName>
        <fullName evidence="3">RHS repeat protein</fullName>
    </recommendedName>
</protein>
<organism evidence="1 2">
    <name type="scientific">Pararcticibacter amylolyticus</name>
    <dbReference type="NCBI Taxonomy" id="2173175"/>
    <lineage>
        <taxon>Bacteria</taxon>
        <taxon>Pseudomonadati</taxon>
        <taxon>Bacteroidota</taxon>
        <taxon>Sphingobacteriia</taxon>
        <taxon>Sphingobacteriales</taxon>
        <taxon>Sphingobacteriaceae</taxon>
        <taxon>Pararcticibacter</taxon>
    </lineage>
</organism>
<gene>
    <name evidence="1" type="ORF">DDR33_24195</name>
</gene>
<dbReference type="EMBL" id="QEAS01000036">
    <property type="protein sequence ID" value="PWG78076.1"/>
    <property type="molecule type" value="Genomic_DNA"/>
</dbReference>
<evidence type="ECO:0000313" key="2">
    <source>
        <dbReference type="Proteomes" id="UP000245647"/>
    </source>
</evidence>
<accession>A0A2U2P9K3</accession>
<evidence type="ECO:0008006" key="3">
    <source>
        <dbReference type="Google" id="ProtNLM"/>
    </source>
</evidence>
<dbReference type="Proteomes" id="UP000245647">
    <property type="component" value="Unassembled WGS sequence"/>
</dbReference>
<keyword evidence="2" id="KW-1185">Reference proteome</keyword>
<comment type="caution">
    <text evidence="1">The sequence shown here is derived from an EMBL/GenBank/DDBJ whole genome shotgun (WGS) entry which is preliminary data.</text>
</comment>
<dbReference type="AlphaFoldDB" id="A0A2U2P9K3"/>
<dbReference type="NCBIfam" id="TIGR01643">
    <property type="entry name" value="YD_repeat_2x"/>
    <property type="match status" value="1"/>
</dbReference>
<sequence length="39" mass="4451">MSVIRDGKTLGYDYDENGNLKRDGSSWRHCSGRITIHLV</sequence>